<reference evidence="3 4" key="1">
    <citation type="journal article" date="2023" name="Mol. Biol. Evol.">
        <title>Genomics of Secondarily Temperate Adaptation in the Only Non-Antarctic Icefish.</title>
        <authorList>
            <person name="Rivera-Colon A.G."/>
            <person name="Rayamajhi N."/>
            <person name="Minhas B.F."/>
            <person name="Madrigal G."/>
            <person name="Bilyk K.T."/>
            <person name="Yoon V."/>
            <person name="Hune M."/>
            <person name="Gregory S."/>
            <person name="Cheng C.H.C."/>
            <person name="Catchen J.M."/>
        </authorList>
    </citation>
    <scope>NUCLEOTIDE SEQUENCE [LARGE SCALE GENOMIC DNA]</scope>
    <source>
        <strain evidence="3">JC2023a</strain>
    </source>
</reference>
<dbReference type="SMART" id="SM00569">
    <property type="entry name" value="L27"/>
    <property type="match status" value="1"/>
</dbReference>
<sequence length="163" mass="18275">MPVASIRTEPGSQVLDAMSDTTTSSTTANDLDLIYLKGIMESPVEQEKSLKEARPSPVRENNMELLQEILSELDPFKQNCNTAAELTHILTQPHFQSLLETHDSVAAQACDSPPPAHVTLWTMKKTGMMMMKMTMKAQQTTGTPHRTPSAWWGYAKWPENTWE</sequence>
<accession>A0AAN8GQS1</accession>
<feature type="domain" description="L27" evidence="2">
    <location>
        <begin position="55"/>
        <end position="113"/>
    </location>
</feature>
<evidence type="ECO:0000259" key="2">
    <source>
        <dbReference type="PROSITE" id="PS51022"/>
    </source>
</evidence>
<dbReference type="SUPFAM" id="SSF101288">
    <property type="entry name" value="L27 domain"/>
    <property type="match status" value="1"/>
</dbReference>
<comment type="caution">
    <text evidence="3">The sequence shown here is derived from an EMBL/GenBank/DDBJ whole genome shotgun (WGS) entry which is preliminary data.</text>
</comment>
<proteinExistence type="predicted"/>
<dbReference type="InterPro" id="IPR004172">
    <property type="entry name" value="L27_dom"/>
</dbReference>
<keyword evidence="4" id="KW-1185">Reference proteome</keyword>
<dbReference type="Pfam" id="PF02828">
    <property type="entry name" value="L27"/>
    <property type="match status" value="1"/>
</dbReference>
<dbReference type="Gene3D" id="1.10.287.650">
    <property type="entry name" value="L27 domain"/>
    <property type="match status" value="1"/>
</dbReference>
<evidence type="ECO:0000313" key="3">
    <source>
        <dbReference type="EMBL" id="KAK5885639.1"/>
    </source>
</evidence>
<evidence type="ECO:0000256" key="1">
    <source>
        <dbReference type="SAM" id="MobiDB-lite"/>
    </source>
</evidence>
<protein>
    <recommendedName>
        <fullName evidence="2">L27 domain-containing protein</fullName>
    </recommendedName>
</protein>
<dbReference type="InterPro" id="IPR036892">
    <property type="entry name" value="L27_dom_sf"/>
</dbReference>
<feature type="region of interest" description="Disordered" evidence="1">
    <location>
        <begin position="1"/>
        <end position="24"/>
    </location>
</feature>
<evidence type="ECO:0000313" key="4">
    <source>
        <dbReference type="Proteomes" id="UP001335648"/>
    </source>
</evidence>
<dbReference type="AlphaFoldDB" id="A0AAN8GQS1"/>
<dbReference type="InterPro" id="IPR014775">
    <property type="entry name" value="L27_C"/>
</dbReference>
<dbReference type="PROSITE" id="PS51022">
    <property type="entry name" value="L27"/>
    <property type="match status" value="1"/>
</dbReference>
<dbReference type="EMBL" id="JAULUE010002060">
    <property type="protein sequence ID" value="KAK5885639.1"/>
    <property type="molecule type" value="Genomic_DNA"/>
</dbReference>
<dbReference type="Proteomes" id="UP001335648">
    <property type="component" value="Unassembled WGS sequence"/>
</dbReference>
<organism evidence="3 4">
    <name type="scientific">Champsocephalus esox</name>
    <name type="common">pike icefish</name>
    <dbReference type="NCBI Taxonomy" id="159716"/>
    <lineage>
        <taxon>Eukaryota</taxon>
        <taxon>Metazoa</taxon>
        <taxon>Chordata</taxon>
        <taxon>Craniata</taxon>
        <taxon>Vertebrata</taxon>
        <taxon>Euteleostomi</taxon>
        <taxon>Actinopterygii</taxon>
        <taxon>Neopterygii</taxon>
        <taxon>Teleostei</taxon>
        <taxon>Neoteleostei</taxon>
        <taxon>Acanthomorphata</taxon>
        <taxon>Eupercaria</taxon>
        <taxon>Perciformes</taxon>
        <taxon>Notothenioidei</taxon>
        <taxon>Channichthyidae</taxon>
        <taxon>Champsocephalus</taxon>
    </lineage>
</organism>
<gene>
    <name evidence="3" type="ORF">CesoFtcFv8_019334</name>
</gene>
<name>A0AAN8GQS1_9TELE</name>